<evidence type="ECO:0000313" key="3">
    <source>
        <dbReference type="Proteomes" id="UP000243924"/>
    </source>
</evidence>
<gene>
    <name evidence="2" type="ORF">SAMN05216210_2408</name>
</gene>
<proteinExistence type="predicted"/>
<dbReference type="InterPro" id="IPR021306">
    <property type="entry name" value="DUF2878"/>
</dbReference>
<dbReference type="STRING" id="1434072.SAMN05216210_2408"/>
<evidence type="ECO:0000256" key="1">
    <source>
        <dbReference type="SAM" id="Phobius"/>
    </source>
</evidence>
<organism evidence="2 3">
    <name type="scientific">Halopseudomonas salegens</name>
    <dbReference type="NCBI Taxonomy" id="1434072"/>
    <lineage>
        <taxon>Bacteria</taxon>
        <taxon>Pseudomonadati</taxon>
        <taxon>Pseudomonadota</taxon>
        <taxon>Gammaproteobacteria</taxon>
        <taxon>Pseudomonadales</taxon>
        <taxon>Pseudomonadaceae</taxon>
        <taxon>Halopseudomonas</taxon>
    </lineage>
</organism>
<feature type="transmembrane region" description="Helical" evidence="1">
    <location>
        <begin position="107"/>
        <end position="128"/>
    </location>
</feature>
<evidence type="ECO:0000313" key="2">
    <source>
        <dbReference type="EMBL" id="SDU20692.1"/>
    </source>
</evidence>
<feature type="transmembrane region" description="Helical" evidence="1">
    <location>
        <begin position="14"/>
        <end position="39"/>
    </location>
</feature>
<dbReference type="Proteomes" id="UP000243924">
    <property type="component" value="Chromosome I"/>
</dbReference>
<evidence type="ECO:0008006" key="4">
    <source>
        <dbReference type="Google" id="ProtNLM"/>
    </source>
</evidence>
<dbReference type="OrthoDB" id="21939at2"/>
<keyword evidence="1" id="KW-0812">Transmembrane</keyword>
<feature type="transmembrane region" description="Helical" evidence="1">
    <location>
        <begin position="51"/>
        <end position="71"/>
    </location>
</feature>
<keyword evidence="1" id="KW-1133">Transmembrane helix</keyword>
<keyword evidence="1" id="KW-0472">Membrane</keyword>
<keyword evidence="3" id="KW-1185">Reference proteome</keyword>
<name>A0A1H2GMD7_9GAMM</name>
<feature type="transmembrane region" description="Helical" evidence="1">
    <location>
        <begin position="140"/>
        <end position="161"/>
    </location>
</feature>
<protein>
    <recommendedName>
        <fullName evidence="4">DUF2878 domain-containing protein</fullName>
    </recommendedName>
</protein>
<dbReference type="AlphaFoldDB" id="A0A1H2GMD7"/>
<dbReference type="Pfam" id="PF11086">
    <property type="entry name" value="DUF2878"/>
    <property type="match status" value="1"/>
</dbReference>
<dbReference type="RefSeq" id="WP_092387233.1">
    <property type="nucleotide sequence ID" value="NZ_LT629787.1"/>
</dbReference>
<sequence>MPTKLIANAVLFQLGWFAAILGGSSVWLLIPLAVLLVHFTWISSWAAEGKLVMSVFFAGAALDSFLMHLGVFDFPGESDLVPLWLALLWALLATTLNHCLAWTRRWWLAAGVGAIAAPCSYLAGAALADVRLPLGTLPSILILAATWAIVLPVLHGFAHLYREQYRQRLAAEQQRNPARS</sequence>
<feature type="transmembrane region" description="Helical" evidence="1">
    <location>
        <begin position="83"/>
        <end position="100"/>
    </location>
</feature>
<accession>A0A1H2GMD7</accession>
<reference evidence="3" key="1">
    <citation type="submission" date="2016-10" db="EMBL/GenBank/DDBJ databases">
        <authorList>
            <person name="Varghese N."/>
            <person name="Submissions S."/>
        </authorList>
    </citation>
    <scope>NUCLEOTIDE SEQUENCE [LARGE SCALE GENOMIC DNA]</scope>
    <source>
        <strain evidence="3">CECT 8338</strain>
    </source>
</reference>
<dbReference type="EMBL" id="LT629787">
    <property type="protein sequence ID" value="SDU20692.1"/>
    <property type="molecule type" value="Genomic_DNA"/>
</dbReference>